<protein>
    <recommendedName>
        <fullName evidence="1">AMP-dependent synthetase/ligase domain-containing protein</fullName>
    </recommendedName>
</protein>
<evidence type="ECO:0000313" key="3">
    <source>
        <dbReference type="Proteomes" id="UP000037020"/>
    </source>
</evidence>
<dbReference type="Gene3D" id="3.40.50.980">
    <property type="match status" value="2"/>
</dbReference>
<feature type="non-terminal residue" evidence="2">
    <location>
        <position position="1"/>
    </location>
</feature>
<dbReference type="Pfam" id="PF00501">
    <property type="entry name" value="AMP-binding"/>
    <property type="match status" value="1"/>
</dbReference>
<dbReference type="InterPro" id="IPR020845">
    <property type="entry name" value="AMP-binding_CS"/>
</dbReference>
<comment type="caution">
    <text evidence="2">The sequence shown here is derived from an EMBL/GenBank/DDBJ whole genome shotgun (WGS) entry which is preliminary data.</text>
</comment>
<proteinExistence type="predicted"/>
<dbReference type="PANTHER" id="PTHR45527:SF1">
    <property type="entry name" value="FATTY ACID SYNTHASE"/>
    <property type="match status" value="1"/>
</dbReference>
<dbReference type="Proteomes" id="UP000037020">
    <property type="component" value="Unassembled WGS sequence"/>
</dbReference>
<reference evidence="2 3" key="1">
    <citation type="submission" date="2015-07" db="EMBL/GenBank/DDBJ databases">
        <authorList>
            <person name="Ju K.-S."/>
            <person name="Doroghazi J.R."/>
            <person name="Metcalf W.W."/>
        </authorList>
    </citation>
    <scope>NUCLEOTIDE SEQUENCE [LARGE SCALE GENOMIC DNA]</scope>
    <source>
        <strain evidence="2 3">NRRL B-3589</strain>
    </source>
</reference>
<name>A0ABR5J698_9ACTN</name>
<feature type="non-terminal residue" evidence="2">
    <location>
        <position position="225"/>
    </location>
</feature>
<gene>
    <name evidence="2" type="ORF">ADK38_16990</name>
</gene>
<keyword evidence="3" id="KW-1185">Reference proteome</keyword>
<dbReference type="SUPFAM" id="SSF56801">
    <property type="entry name" value="Acetyl-CoA synthetase-like"/>
    <property type="match status" value="1"/>
</dbReference>
<organism evidence="2 3">
    <name type="scientific">Streptomyces varsoviensis</name>
    <dbReference type="NCBI Taxonomy" id="67373"/>
    <lineage>
        <taxon>Bacteria</taxon>
        <taxon>Bacillati</taxon>
        <taxon>Actinomycetota</taxon>
        <taxon>Actinomycetes</taxon>
        <taxon>Kitasatosporales</taxon>
        <taxon>Streptomycetaceae</taxon>
        <taxon>Streptomyces</taxon>
    </lineage>
</organism>
<sequence>GRLEGGEISGTKRAGLRAAGAGPGALVAVCLPRGAELVTAQLAVLKCGAAYVSLDPAHPVSRLNAILAEARPLLAVADAGHAGSLGGGTDVRTLDALTVPGGSVPAPRTGPGDLAYVVYTSGSTGEPKGVMVEHHALTTLVTWSHAEFGLGPGDRGTLIAAPGFDASVWEIWSALTAGATLEIPDAETVPDPAALRAWLTEHRVTSAFLPTPLLELSLIHISDGA</sequence>
<dbReference type="PROSITE" id="PS00455">
    <property type="entry name" value="AMP_BINDING"/>
    <property type="match status" value="1"/>
</dbReference>
<dbReference type="EMBL" id="LGUT01001436">
    <property type="protein sequence ID" value="KOG88939.1"/>
    <property type="molecule type" value="Genomic_DNA"/>
</dbReference>
<evidence type="ECO:0000313" key="2">
    <source>
        <dbReference type="EMBL" id="KOG88939.1"/>
    </source>
</evidence>
<accession>A0ABR5J698</accession>
<dbReference type="InterPro" id="IPR020459">
    <property type="entry name" value="AMP-binding"/>
</dbReference>
<feature type="domain" description="AMP-dependent synthetase/ligase" evidence="1">
    <location>
        <begin position="14"/>
        <end position="216"/>
    </location>
</feature>
<evidence type="ECO:0000259" key="1">
    <source>
        <dbReference type="Pfam" id="PF00501"/>
    </source>
</evidence>
<dbReference type="PRINTS" id="PR00154">
    <property type="entry name" value="AMPBINDING"/>
</dbReference>
<dbReference type="InterPro" id="IPR000873">
    <property type="entry name" value="AMP-dep_synth/lig_dom"/>
</dbReference>
<dbReference type="PANTHER" id="PTHR45527">
    <property type="entry name" value="NONRIBOSOMAL PEPTIDE SYNTHETASE"/>
    <property type="match status" value="1"/>
</dbReference>